<dbReference type="GO" id="GO:0005886">
    <property type="term" value="C:plasma membrane"/>
    <property type="evidence" value="ECO:0007669"/>
    <property type="project" value="UniProtKB-SubCell"/>
</dbReference>
<dbReference type="GO" id="GO:0004129">
    <property type="term" value="F:cytochrome-c oxidase activity"/>
    <property type="evidence" value="ECO:0007669"/>
    <property type="project" value="InterPro"/>
</dbReference>
<gene>
    <name evidence="10" type="ORF">SAMN06265350_101473</name>
</gene>
<comment type="subcellular location">
    <subcellularLocation>
        <location evidence="1 7">Cell membrane</location>
        <topology evidence="1 7">Multi-pass membrane protein</topology>
    </subcellularLocation>
</comment>
<feature type="transmembrane region" description="Helical" evidence="8">
    <location>
        <begin position="172"/>
        <end position="193"/>
    </location>
</feature>
<accession>A0A521AVZ4</accession>
<dbReference type="Pfam" id="PF00510">
    <property type="entry name" value="COX3"/>
    <property type="match status" value="1"/>
</dbReference>
<evidence type="ECO:0000256" key="2">
    <source>
        <dbReference type="ARBA" id="ARBA00010581"/>
    </source>
</evidence>
<organism evidence="10 11">
    <name type="scientific">Solitalea koreensis</name>
    <dbReference type="NCBI Taxonomy" id="543615"/>
    <lineage>
        <taxon>Bacteria</taxon>
        <taxon>Pseudomonadati</taxon>
        <taxon>Bacteroidota</taxon>
        <taxon>Sphingobacteriia</taxon>
        <taxon>Sphingobacteriales</taxon>
        <taxon>Sphingobacteriaceae</taxon>
        <taxon>Solitalea</taxon>
    </lineage>
</organism>
<evidence type="ECO:0000256" key="4">
    <source>
        <dbReference type="ARBA" id="ARBA00022692"/>
    </source>
</evidence>
<evidence type="ECO:0000256" key="7">
    <source>
        <dbReference type="RuleBase" id="RU003376"/>
    </source>
</evidence>
<dbReference type="PROSITE" id="PS50253">
    <property type="entry name" value="COX3"/>
    <property type="match status" value="1"/>
</dbReference>
<protein>
    <submittedName>
        <fullName evidence="10">Cytochrome c oxidase subunit 3</fullName>
    </submittedName>
</protein>
<feature type="transmembrane region" description="Helical" evidence="8">
    <location>
        <begin position="29"/>
        <end position="52"/>
    </location>
</feature>
<dbReference type="AlphaFoldDB" id="A0A521AVZ4"/>
<dbReference type="GO" id="GO:0019646">
    <property type="term" value="P:aerobic electron transport chain"/>
    <property type="evidence" value="ECO:0007669"/>
    <property type="project" value="InterPro"/>
</dbReference>
<dbReference type="InterPro" id="IPR035973">
    <property type="entry name" value="Cyt_c_oxidase_su3-like_sf"/>
</dbReference>
<reference evidence="10 11" key="1">
    <citation type="submission" date="2017-05" db="EMBL/GenBank/DDBJ databases">
        <authorList>
            <person name="Varghese N."/>
            <person name="Submissions S."/>
        </authorList>
    </citation>
    <scope>NUCLEOTIDE SEQUENCE [LARGE SCALE GENOMIC DNA]</scope>
    <source>
        <strain evidence="10 11">DSM 21342</strain>
    </source>
</reference>
<proteinExistence type="inferred from homology"/>
<feature type="transmembrane region" description="Helical" evidence="8">
    <location>
        <begin position="110"/>
        <end position="132"/>
    </location>
</feature>
<dbReference type="Gene3D" id="1.20.120.80">
    <property type="entry name" value="Cytochrome c oxidase, subunit III, four-helix bundle"/>
    <property type="match status" value="1"/>
</dbReference>
<name>A0A521AVZ4_9SPHI</name>
<dbReference type="PANTHER" id="PTHR11403">
    <property type="entry name" value="CYTOCHROME C OXIDASE SUBUNIT III"/>
    <property type="match status" value="1"/>
</dbReference>
<evidence type="ECO:0000256" key="5">
    <source>
        <dbReference type="ARBA" id="ARBA00022989"/>
    </source>
</evidence>
<sequence length="226" mass="25691">MSTVAQIDEVKSNPWGGGRSPFSVEYGKLMMWFFLLSDVFTFSALLIFYGAMRFKNLSWPEPDYVFQSAPGIHGNAPLVFVGIMTFILIFSSVTMVLAVEAGHRKSKAEVIKWMVLTIIGGFTFLSCQAWEWSHLIHEGMNLHHNPFLNANGTPGAVQFGQLFFVITGFHGFHVFTGVIINIIILVNVIAGTYERRGHYNMVEKVGLYWHFVDLVWVFVFTFFYLV</sequence>
<dbReference type="PANTHER" id="PTHR11403:SF2">
    <property type="entry name" value="CYTOCHROME BO(3) UBIQUINOL OXIDASE SUBUNIT 3"/>
    <property type="match status" value="1"/>
</dbReference>
<feature type="transmembrane region" description="Helical" evidence="8">
    <location>
        <begin position="72"/>
        <end position="98"/>
    </location>
</feature>
<keyword evidence="3" id="KW-1003">Cell membrane</keyword>
<dbReference type="SUPFAM" id="SSF81452">
    <property type="entry name" value="Cytochrome c oxidase subunit III-like"/>
    <property type="match status" value="1"/>
</dbReference>
<dbReference type="InterPro" id="IPR000298">
    <property type="entry name" value="Cyt_c_oxidase-like_su3"/>
</dbReference>
<evidence type="ECO:0000259" key="9">
    <source>
        <dbReference type="PROSITE" id="PS50253"/>
    </source>
</evidence>
<evidence type="ECO:0000256" key="3">
    <source>
        <dbReference type="ARBA" id="ARBA00022475"/>
    </source>
</evidence>
<dbReference type="InterPro" id="IPR024791">
    <property type="entry name" value="Cyt_c/ubiquinol_Oxase_su3"/>
</dbReference>
<evidence type="ECO:0000256" key="8">
    <source>
        <dbReference type="SAM" id="Phobius"/>
    </source>
</evidence>
<dbReference type="InterPro" id="IPR013833">
    <property type="entry name" value="Cyt_c_oxidase_su3_a-hlx"/>
</dbReference>
<dbReference type="RefSeq" id="WP_142601114.1">
    <property type="nucleotide sequence ID" value="NZ_FXSZ01000001.1"/>
</dbReference>
<evidence type="ECO:0000313" key="11">
    <source>
        <dbReference type="Proteomes" id="UP000315971"/>
    </source>
</evidence>
<dbReference type="EMBL" id="FXSZ01000001">
    <property type="protein sequence ID" value="SMO38891.1"/>
    <property type="molecule type" value="Genomic_DNA"/>
</dbReference>
<evidence type="ECO:0000313" key="10">
    <source>
        <dbReference type="EMBL" id="SMO38891.1"/>
    </source>
</evidence>
<keyword evidence="6 8" id="KW-0472">Membrane</keyword>
<feature type="domain" description="Heme-copper oxidase subunit III family profile" evidence="9">
    <location>
        <begin position="1"/>
        <end position="226"/>
    </location>
</feature>
<keyword evidence="11" id="KW-1185">Reference proteome</keyword>
<evidence type="ECO:0000256" key="6">
    <source>
        <dbReference type="ARBA" id="ARBA00023136"/>
    </source>
</evidence>
<comment type="similarity">
    <text evidence="2 7">Belongs to the cytochrome c oxidase subunit 3 family.</text>
</comment>
<evidence type="ECO:0000256" key="1">
    <source>
        <dbReference type="ARBA" id="ARBA00004651"/>
    </source>
</evidence>
<feature type="transmembrane region" description="Helical" evidence="8">
    <location>
        <begin position="205"/>
        <end position="225"/>
    </location>
</feature>
<dbReference type="OrthoDB" id="9810850at2"/>
<keyword evidence="4 7" id="KW-0812">Transmembrane</keyword>
<keyword evidence="5 8" id="KW-1133">Transmembrane helix</keyword>
<dbReference type="Proteomes" id="UP000315971">
    <property type="component" value="Unassembled WGS sequence"/>
</dbReference>